<name>A0A2J6TM49_9HELO</name>
<dbReference type="GeneID" id="36587644"/>
<dbReference type="InParanoid" id="A0A2J6TM49"/>
<organism evidence="1 2">
    <name type="scientific">Hyaloscypha bicolor E</name>
    <dbReference type="NCBI Taxonomy" id="1095630"/>
    <lineage>
        <taxon>Eukaryota</taxon>
        <taxon>Fungi</taxon>
        <taxon>Dikarya</taxon>
        <taxon>Ascomycota</taxon>
        <taxon>Pezizomycotina</taxon>
        <taxon>Leotiomycetes</taxon>
        <taxon>Helotiales</taxon>
        <taxon>Hyaloscyphaceae</taxon>
        <taxon>Hyaloscypha</taxon>
        <taxon>Hyaloscypha bicolor</taxon>
    </lineage>
</organism>
<dbReference type="EMBL" id="KZ613774">
    <property type="protein sequence ID" value="PMD64068.1"/>
    <property type="molecule type" value="Genomic_DNA"/>
</dbReference>
<protein>
    <submittedName>
        <fullName evidence="1">Uncharacterized protein</fullName>
    </submittedName>
</protein>
<dbReference type="RefSeq" id="XP_024740972.1">
    <property type="nucleotide sequence ID" value="XM_024879567.1"/>
</dbReference>
<feature type="non-terminal residue" evidence="1">
    <location>
        <position position="123"/>
    </location>
</feature>
<evidence type="ECO:0000313" key="2">
    <source>
        <dbReference type="Proteomes" id="UP000235371"/>
    </source>
</evidence>
<dbReference type="Proteomes" id="UP000235371">
    <property type="component" value="Unassembled WGS sequence"/>
</dbReference>
<accession>A0A2J6TM49</accession>
<reference evidence="1 2" key="1">
    <citation type="submission" date="2016-04" db="EMBL/GenBank/DDBJ databases">
        <title>A degradative enzymes factory behind the ericoid mycorrhizal symbiosis.</title>
        <authorList>
            <consortium name="DOE Joint Genome Institute"/>
            <person name="Martino E."/>
            <person name="Morin E."/>
            <person name="Grelet G."/>
            <person name="Kuo A."/>
            <person name="Kohler A."/>
            <person name="Daghino S."/>
            <person name="Barry K."/>
            <person name="Choi C."/>
            <person name="Cichocki N."/>
            <person name="Clum A."/>
            <person name="Copeland A."/>
            <person name="Hainaut M."/>
            <person name="Haridas S."/>
            <person name="Labutti K."/>
            <person name="Lindquist E."/>
            <person name="Lipzen A."/>
            <person name="Khouja H.-R."/>
            <person name="Murat C."/>
            <person name="Ohm R."/>
            <person name="Olson A."/>
            <person name="Spatafora J."/>
            <person name="Veneault-Fourrey C."/>
            <person name="Henrissat B."/>
            <person name="Grigoriev I."/>
            <person name="Martin F."/>
            <person name="Perotto S."/>
        </authorList>
    </citation>
    <scope>NUCLEOTIDE SEQUENCE [LARGE SCALE GENOMIC DNA]</scope>
    <source>
        <strain evidence="1 2">E</strain>
    </source>
</reference>
<proteinExistence type="predicted"/>
<dbReference type="AlphaFoldDB" id="A0A2J6TM49"/>
<keyword evidence="2" id="KW-1185">Reference proteome</keyword>
<sequence>MAINSREKSPLLAYTASHGYHYPVVHLYIPPITIQFPPLSSWLLSKLHVVELNSSSKTSFFPVHELIRLIFNVDDLLLLLFHVPGIKIAIVKLSTPLASLICVLCESLAQFVEILEIDELILV</sequence>
<evidence type="ECO:0000313" key="1">
    <source>
        <dbReference type="EMBL" id="PMD64068.1"/>
    </source>
</evidence>
<gene>
    <name evidence="1" type="ORF">K444DRAFT_609393</name>
</gene>